<organism evidence="2 3">
    <name type="scientific">Lithospermum erythrorhizon</name>
    <name type="common">Purple gromwell</name>
    <name type="synonym">Lithospermum officinale var. erythrorhizon</name>
    <dbReference type="NCBI Taxonomy" id="34254"/>
    <lineage>
        <taxon>Eukaryota</taxon>
        <taxon>Viridiplantae</taxon>
        <taxon>Streptophyta</taxon>
        <taxon>Embryophyta</taxon>
        <taxon>Tracheophyta</taxon>
        <taxon>Spermatophyta</taxon>
        <taxon>Magnoliopsida</taxon>
        <taxon>eudicotyledons</taxon>
        <taxon>Gunneridae</taxon>
        <taxon>Pentapetalae</taxon>
        <taxon>asterids</taxon>
        <taxon>lamiids</taxon>
        <taxon>Boraginales</taxon>
        <taxon>Boraginaceae</taxon>
        <taxon>Boraginoideae</taxon>
        <taxon>Lithospermeae</taxon>
        <taxon>Lithospermum</taxon>
    </lineage>
</organism>
<keyword evidence="3" id="KW-1185">Reference proteome</keyword>
<accession>A0AAV3NTF1</accession>
<comment type="caution">
    <text evidence="2">The sequence shown here is derived from an EMBL/GenBank/DDBJ whole genome shotgun (WGS) entry which is preliminary data.</text>
</comment>
<protein>
    <submittedName>
        <fullName evidence="2">Uncharacterized protein</fullName>
    </submittedName>
</protein>
<evidence type="ECO:0000313" key="3">
    <source>
        <dbReference type="Proteomes" id="UP001454036"/>
    </source>
</evidence>
<name>A0AAV3NTF1_LITER</name>
<dbReference type="AlphaFoldDB" id="A0AAV3NTF1"/>
<evidence type="ECO:0000313" key="2">
    <source>
        <dbReference type="EMBL" id="GAA0142238.1"/>
    </source>
</evidence>
<feature type="region of interest" description="Disordered" evidence="1">
    <location>
        <begin position="34"/>
        <end position="73"/>
    </location>
</feature>
<proteinExistence type="predicted"/>
<evidence type="ECO:0000256" key="1">
    <source>
        <dbReference type="SAM" id="MobiDB-lite"/>
    </source>
</evidence>
<gene>
    <name evidence="2" type="ORF">LIER_03184</name>
</gene>
<dbReference type="EMBL" id="BAABME010000376">
    <property type="protein sequence ID" value="GAA0142238.1"/>
    <property type="molecule type" value="Genomic_DNA"/>
</dbReference>
<feature type="compositionally biased region" description="Low complexity" evidence="1">
    <location>
        <begin position="55"/>
        <end position="65"/>
    </location>
</feature>
<dbReference type="Proteomes" id="UP001454036">
    <property type="component" value="Unassembled WGS sequence"/>
</dbReference>
<reference evidence="2 3" key="1">
    <citation type="submission" date="2024-01" db="EMBL/GenBank/DDBJ databases">
        <title>The complete chloroplast genome sequence of Lithospermum erythrorhizon: insights into the phylogenetic relationship among Boraginaceae species and the maternal lineages of purple gromwells.</title>
        <authorList>
            <person name="Okada T."/>
            <person name="Watanabe K."/>
        </authorList>
    </citation>
    <scope>NUCLEOTIDE SEQUENCE [LARGE SCALE GENOMIC DNA]</scope>
</reference>
<sequence length="73" mass="8005">MDEQGISSIFDDMLDPSLYDKWVYVRECPYAKVASPKPRLESPVTRSSEDESSSGDESSLSANSSITQVTIGN</sequence>